<dbReference type="OrthoDB" id="264354at2759"/>
<feature type="region of interest" description="Disordered" evidence="4">
    <location>
        <begin position="42"/>
        <end position="70"/>
    </location>
</feature>
<reference evidence="7 8" key="2">
    <citation type="submission" date="2016-08" db="EMBL/GenBank/DDBJ databases">
        <title>Pervasive Adenine N6-methylation of Active Genes in Fungi.</title>
        <authorList>
            <consortium name="DOE Joint Genome Institute"/>
            <person name="Mondo S.J."/>
            <person name="Dannebaum R.O."/>
            <person name="Kuo R.C."/>
            <person name="Labutti K."/>
            <person name="Haridas S."/>
            <person name="Kuo A."/>
            <person name="Salamov A."/>
            <person name="Ahrendt S.R."/>
            <person name="Lipzen A."/>
            <person name="Sullivan W."/>
            <person name="Andreopoulos W.B."/>
            <person name="Clum A."/>
            <person name="Lindquist E."/>
            <person name="Daum C."/>
            <person name="Ramamoorthy G.K."/>
            <person name="Gryganskyi A."/>
            <person name="Culley D."/>
            <person name="Magnuson J.K."/>
            <person name="James T.Y."/>
            <person name="O'Malley M.A."/>
            <person name="Stajich J.E."/>
            <person name="Spatafora J.W."/>
            <person name="Visel A."/>
            <person name="Grigoriev I.V."/>
        </authorList>
    </citation>
    <scope>NUCLEOTIDE SEQUENCE [LARGE SCALE GENOMIC DNA]</scope>
    <source>
        <strain evidence="7 8">S4</strain>
    </source>
</reference>
<dbReference type="SUPFAM" id="SSF57850">
    <property type="entry name" value="RING/U-box"/>
    <property type="match status" value="1"/>
</dbReference>
<gene>
    <name evidence="7" type="ORF">BCR32DRAFT_270649</name>
</gene>
<feature type="transmembrane region" description="Helical" evidence="5">
    <location>
        <begin position="296"/>
        <end position="317"/>
    </location>
</feature>
<dbReference type="Gene3D" id="3.30.40.10">
    <property type="entry name" value="Zinc/RING finger domain, C3HC4 (zinc finger)"/>
    <property type="match status" value="1"/>
</dbReference>
<dbReference type="STRING" id="1754192.A0A1Y1WV74"/>
<feature type="domain" description="RING-CH-type" evidence="6">
    <location>
        <begin position="213"/>
        <end position="279"/>
    </location>
</feature>
<feature type="compositionally biased region" description="Basic and acidic residues" evidence="4">
    <location>
        <begin position="56"/>
        <end position="70"/>
    </location>
</feature>
<comment type="caution">
    <text evidence="7">The sequence shown here is derived from an EMBL/GenBank/DDBJ whole genome shotgun (WGS) entry which is preliminary data.</text>
</comment>
<keyword evidence="5" id="KW-0812">Transmembrane</keyword>
<evidence type="ECO:0000256" key="3">
    <source>
        <dbReference type="ARBA" id="ARBA00022833"/>
    </source>
</evidence>
<keyword evidence="8" id="KW-1185">Reference proteome</keyword>
<dbReference type="EMBL" id="MCFG01000247">
    <property type="protein sequence ID" value="ORX77447.1"/>
    <property type="molecule type" value="Genomic_DNA"/>
</dbReference>
<dbReference type="CDD" id="cd16495">
    <property type="entry name" value="RING_CH-C4HC3_MARCH"/>
    <property type="match status" value="1"/>
</dbReference>
<evidence type="ECO:0000259" key="6">
    <source>
        <dbReference type="PROSITE" id="PS51292"/>
    </source>
</evidence>
<organism evidence="7 8">
    <name type="scientific">Anaeromyces robustus</name>
    <dbReference type="NCBI Taxonomy" id="1754192"/>
    <lineage>
        <taxon>Eukaryota</taxon>
        <taxon>Fungi</taxon>
        <taxon>Fungi incertae sedis</taxon>
        <taxon>Chytridiomycota</taxon>
        <taxon>Chytridiomycota incertae sedis</taxon>
        <taxon>Neocallimastigomycetes</taxon>
        <taxon>Neocallimastigales</taxon>
        <taxon>Neocallimastigaceae</taxon>
        <taxon>Anaeromyces</taxon>
    </lineage>
</organism>
<dbReference type="InterPro" id="IPR011016">
    <property type="entry name" value="Znf_RING-CH"/>
</dbReference>
<evidence type="ECO:0000313" key="8">
    <source>
        <dbReference type="Proteomes" id="UP000193944"/>
    </source>
</evidence>
<dbReference type="AlphaFoldDB" id="A0A1Y1WV74"/>
<dbReference type="PANTHER" id="PTHR46347:SF1">
    <property type="entry name" value="RING_FYVE_PHD ZINC FINGER SUPERFAMILY PROTEIN"/>
    <property type="match status" value="1"/>
</dbReference>
<keyword evidence="1" id="KW-0479">Metal-binding</keyword>
<feature type="transmembrane region" description="Helical" evidence="5">
    <location>
        <begin position="452"/>
        <end position="469"/>
    </location>
</feature>
<accession>A0A1Y1WV74</accession>
<keyword evidence="5" id="KW-0472">Membrane</keyword>
<evidence type="ECO:0000256" key="1">
    <source>
        <dbReference type="ARBA" id="ARBA00022723"/>
    </source>
</evidence>
<dbReference type="GO" id="GO:0008270">
    <property type="term" value="F:zinc ion binding"/>
    <property type="evidence" value="ECO:0007669"/>
    <property type="project" value="UniProtKB-KW"/>
</dbReference>
<keyword evidence="3" id="KW-0862">Zinc</keyword>
<sequence length="550" mass="66194">MNLTTNDEKICRICLSNTLNLFDDDLLRKIINQSELIKKNDEKNDKKGNKDNLNLKNEDSNNNEKEKDDEIDHIKENIDDDHNCDNNGNNGHDHNQNLYNYLKNIDNTIIKKCIYDYYYEDNKNDLFKRTLRKNDSSLELPLRKTNSSFFNPFNDENKSNMNIEKERNILRSSYMKILYKNFHYKKNKLCFILNVQKNLQKNWWLNQNIIKRYQKKYLFLNRIPGDVSYYIDKLISPCQCKGSQKYVHSYCLDEWRMKISIEFGQQESCILCRQNYKKKDNQKWYTRLQRKDIQNIILYITIIGLIAIGGYIMKYILDVTYKYLDIGLEYDMFYENNNITYWSNNILSEFNITKENYFYQPPETENIVKNLYPEKVIYNISEVNENTSQYRVHDFLFSGFFLKSINMITDINYHIMAGIFFWGSVINTVILYDSIEMVVKHHFNRELRFKPLLVMIIIYFWWIYCSAAFEDIIEMNQYSISQKLETIFLLKDGWVAETIESLLFIAKWTLRIVTMELGIYFNGIYYLKELLTFNYSACLNKDQVLNYDEH</sequence>
<name>A0A1Y1WV74_9FUNG</name>
<evidence type="ECO:0000256" key="2">
    <source>
        <dbReference type="ARBA" id="ARBA00022771"/>
    </source>
</evidence>
<reference evidence="7 8" key="1">
    <citation type="submission" date="2016-08" db="EMBL/GenBank/DDBJ databases">
        <title>A Parts List for Fungal Cellulosomes Revealed by Comparative Genomics.</title>
        <authorList>
            <consortium name="DOE Joint Genome Institute"/>
            <person name="Haitjema C.H."/>
            <person name="Gilmore S.P."/>
            <person name="Henske J.K."/>
            <person name="Solomon K.V."/>
            <person name="De Groot R."/>
            <person name="Kuo A."/>
            <person name="Mondo S.J."/>
            <person name="Salamov A.A."/>
            <person name="Labutti K."/>
            <person name="Zhao Z."/>
            <person name="Chiniquy J."/>
            <person name="Barry K."/>
            <person name="Brewer H.M."/>
            <person name="Purvine S.O."/>
            <person name="Wright A.T."/>
            <person name="Boxma B."/>
            <person name="Van Alen T."/>
            <person name="Hackstein J.H."/>
            <person name="Baker S.E."/>
            <person name="Grigoriev I.V."/>
            <person name="O'Malley M.A."/>
        </authorList>
    </citation>
    <scope>NUCLEOTIDE SEQUENCE [LARGE SCALE GENOMIC DNA]</scope>
    <source>
        <strain evidence="7 8">S4</strain>
    </source>
</reference>
<protein>
    <recommendedName>
        <fullName evidence="6">RING-CH-type domain-containing protein</fullName>
    </recommendedName>
</protein>
<feature type="transmembrane region" description="Helical" evidence="5">
    <location>
        <begin position="411"/>
        <end position="432"/>
    </location>
</feature>
<dbReference type="PROSITE" id="PS51292">
    <property type="entry name" value="ZF_RING_CH"/>
    <property type="match status" value="1"/>
</dbReference>
<evidence type="ECO:0000313" key="7">
    <source>
        <dbReference type="EMBL" id="ORX77447.1"/>
    </source>
</evidence>
<keyword evidence="5" id="KW-1133">Transmembrane helix</keyword>
<dbReference type="SMART" id="SM00744">
    <property type="entry name" value="RINGv"/>
    <property type="match status" value="1"/>
</dbReference>
<dbReference type="InterPro" id="IPR013083">
    <property type="entry name" value="Znf_RING/FYVE/PHD"/>
</dbReference>
<dbReference type="Proteomes" id="UP000193944">
    <property type="component" value="Unassembled WGS sequence"/>
</dbReference>
<evidence type="ECO:0000256" key="5">
    <source>
        <dbReference type="SAM" id="Phobius"/>
    </source>
</evidence>
<dbReference type="PANTHER" id="PTHR46347">
    <property type="entry name" value="RING/FYVE/PHD ZINC FINGER SUPERFAMILY PROTEIN"/>
    <property type="match status" value="1"/>
</dbReference>
<dbReference type="Pfam" id="PF12906">
    <property type="entry name" value="RINGv"/>
    <property type="match status" value="1"/>
</dbReference>
<evidence type="ECO:0000256" key="4">
    <source>
        <dbReference type="SAM" id="MobiDB-lite"/>
    </source>
</evidence>
<keyword evidence="2" id="KW-0863">Zinc-finger</keyword>
<proteinExistence type="predicted"/>